<feature type="chain" id="PRO_5012342377" evidence="1">
    <location>
        <begin position="24"/>
        <end position="163"/>
    </location>
</feature>
<dbReference type="InterPro" id="IPR007055">
    <property type="entry name" value="BON_dom"/>
</dbReference>
<dbReference type="RefSeq" id="WP_074241380.1">
    <property type="nucleotide sequence ID" value="NZ_FSRA01000002.1"/>
</dbReference>
<dbReference type="STRING" id="536979.SAMN04488055_4026"/>
<dbReference type="PROSITE" id="PS50914">
    <property type="entry name" value="BON"/>
    <property type="match status" value="1"/>
</dbReference>
<keyword evidence="1" id="KW-0732">Signal</keyword>
<organism evidence="3 4">
    <name type="scientific">Chitinophaga niabensis</name>
    <dbReference type="NCBI Taxonomy" id="536979"/>
    <lineage>
        <taxon>Bacteria</taxon>
        <taxon>Pseudomonadati</taxon>
        <taxon>Bacteroidota</taxon>
        <taxon>Chitinophagia</taxon>
        <taxon>Chitinophagales</taxon>
        <taxon>Chitinophagaceae</taxon>
        <taxon>Chitinophaga</taxon>
    </lineage>
</organism>
<evidence type="ECO:0000313" key="4">
    <source>
        <dbReference type="Proteomes" id="UP000185003"/>
    </source>
</evidence>
<evidence type="ECO:0000259" key="2">
    <source>
        <dbReference type="PROSITE" id="PS50914"/>
    </source>
</evidence>
<evidence type="ECO:0000313" key="3">
    <source>
        <dbReference type="EMBL" id="SIO43787.1"/>
    </source>
</evidence>
<dbReference type="AlphaFoldDB" id="A0A1N6JHY8"/>
<dbReference type="Gene3D" id="3.40.1520.20">
    <property type="match status" value="1"/>
</dbReference>
<name>A0A1N6JHY8_9BACT</name>
<sequence length="163" mass="16796">MKQRKSFLLACLAMMGILLYACAPSDAKLQKEVNDKLSTAAPGVIAEVKGGVATLSGEVVDDAAKTTAEDAAKGIKGIKSVTNNIMVTPPPPPPPPVVINPDDIVRTSVDSALNAHGITGVTATVANGEVTLTGTIAKADLKKVMQAANEAKPKKVLNKLTLK</sequence>
<proteinExistence type="predicted"/>
<accession>A0A1N6JHY8</accession>
<protein>
    <submittedName>
        <fullName evidence="3">Osmotically-inducible protein OsmY, contains BON domain</fullName>
    </submittedName>
</protein>
<reference evidence="3 4" key="1">
    <citation type="submission" date="2016-11" db="EMBL/GenBank/DDBJ databases">
        <authorList>
            <person name="Jaros S."/>
            <person name="Januszkiewicz K."/>
            <person name="Wedrychowicz H."/>
        </authorList>
    </citation>
    <scope>NUCLEOTIDE SEQUENCE [LARGE SCALE GENOMIC DNA]</scope>
    <source>
        <strain evidence="3 4">DSM 24787</strain>
    </source>
</reference>
<evidence type="ECO:0000256" key="1">
    <source>
        <dbReference type="SAM" id="SignalP"/>
    </source>
</evidence>
<gene>
    <name evidence="3" type="ORF">SAMN04488055_4026</name>
</gene>
<feature type="domain" description="BON" evidence="2">
    <location>
        <begin position="21"/>
        <end position="89"/>
    </location>
</feature>
<dbReference type="Pfam" id="PF04972">
    <property type="entry name" value="BON"/>
    <property type="match status" value="2"/>
</dbReference>
<dbReference type="PROSITE" id="PS51257">
    <property type="entry name" value="PROKAR_LIPOPROTEIN"/>
    <property type="match status" value="1"/>
</dbReference>
<feature type="signal peptide" evidence="1">
    <location>
        <begin position="1"/>
        <end position="23"/>
    </location>
</feature>
<dbReference type="EMBL" id="FSRA01000002">
    <property type="protein sequence ID" value="SIO43787.1"/>
    <property type="molecule type" value="Genomic_DNA"/>
</dbReference>
<dbReference type="OrthoDB" id="1097785at2"/>
<dbReference type="Proteomes" id="UP000185003">
    <property type="component" value="Unassembled WGS sequence"/>
</dbReference>
<keyword evidence="4" id="KW-1185">Reference proteome</keyword>